<dbReference type="Gene3D" id="3.40.50.150">
    <property type="entry name" value="Vaccinia Virus protein VP39"/>
    <property type="match status" value="1"/>
</dbReference>
<organism evidence="1 2">
    <name type="scientific">Microbacterium thalassium</name>
    <dbReference type="NCBI Taxonomy" id="362649"/>
    <lineage>
        <taxon>Bacteria</taxon>
        <taxon>Bacillati</taxon>
        <taxon>Actinomycetota</taxon>
        <taxon>Actinomycetes</taxon>
        <taxon>Micrococcales</taxon>
        <taxon>Microbacteriaceae</taxon>
        <taxon>Microbacterium</taxon>
    </lineage>
</organism>
<reference evidence="1 2" key="1">
    <citation type="submission" date="2020-08" db="EMBL/GenBank/DDBJ databases">
        <title>Sequencing the genomes of 1000 actinobacteria strains.</title>
        <authorList>
            <person name="Klenk H.-P."/>
        </authorList>
    </citation>
    <scope>NUCLEOTIDE SEQUENCE [LARGE SCALE GENOMIC DNA]</scope>
    <source>
        <strain evidence="1 2">DSM 12511</strain>
    </source>
</reference>
<sequence>MTRAPTLTWSSYRQSIGDRSAMFAAIASTWDVDTALYPGCYLDLSPSAAIRSVTYLDIDPRAARYFADTELVEAELAARPEARGDVDVRFLHADYTDPLPLDEGAFDLLISLYAGPVWDHCRRYLRPDGLFLANASHGDASLAALDPTLDLVAAVHHREGRYRLDTADLHRYLVPKNPAAADAALIRRNGRGIAYTRPAFAYLFRRNAKMLAGSRAE</sequence>
<dbReference type="SUPFAM" id="SSF53335">
    <property type="entry name" value="S-adenosyl-L-methionine-dependent methyltransferases"/>
    <property type="match status" value="1"/>
</dbReference>
<evidence type="ECO:0000313" key="2">
    <source>
        <dbReference type="Proteomes" id="UP000537775"/>
    </source>
</evidence>
<dbReference type="AlphaFoldDB" id="A0A7X0KTJ2"/>
<dbReference type="InterPro" id="IPR029063">
    <property type="entry name" value="SAM-dependent_MTases_sf"/>
</dbReference>
<gene>
    <name evidence="1" type="ORF">HD594_000494</name>
</gene>
<evidence type="ECO:0008006" key="3">
    <source>
        <dbReference type="Google" id="ProtNLM"/>
    </source>
</evidence>
<name>A0A7X0KTJ2_9MICO</name>
<comment type="caution">
    <text evidence="1">The sequence shown here is derived from an EMBL/GenBank/DDBJ whole genome shotgun (WGS) entry which is preliminary data.</text>
</comment>
<dbReference type="EMBL" id="JACHML010000001">
    <property type="protein sequence ID" value="MBB6390181.1"/>
    <property type="molecule type" value="Genomic_DNA"/>
</dbReference>
<accession>A0A7X0KTJ2</accession>
<dbReference type="Proteomes" id="UP000537775">
    <property type="component" value="Unassembled WGS sequence"/>
</dbReference>
<dbReference type="RefSeq" id="WP_184749432.1">
    <property type="nucleotide sequence ID" value="NZ_BAAAJR010000003.1"/>
</dbReference>
<dbReference type="CDD" id="cd02440">
    <property type="entry name" value="AdoMet_MTases"/>
    <property type="match status" value="1"/>
</dbReference>
<protein>
    <recommendedName>
        <fullName evidence="3">Class I SAM-dependent methyltransferase</fullName>
    </recommendedName>
</protein>
<evidence type="ECO:0000313" key="1">
    <source>
        <dbReference type="EMBL" id="MBB6390181.1"/>
    </source>
</evidence>
<proteinExistence type="predicted"/>
<keyword evidence="2" id="KW-1185">Reference proteome</keyword>